<reference evidence="9 10" key="1">
    <citation type="submission" date="2017-02" db="EMBL/GenBank/DDBJ databases">
        <title>Genomes of Trichoderma spp. with biocontrol activity.</title>
        <authorList>
            <person name="Gardiner D."/>
            <person name="Kazan K."/>
            <person name="Vos C."/>
            <person name="Harvey P."/>
        </authorList>
    </citation>
    <scope>NUCLEOTIDE SEQUENCE [LARGE SCALE GENOMIC DNA]</scope>
    <source>
        <strain evidence="9 10">Tr1</strain>
    </source>
</reference>
<dbReference type="GO" id="GO:0046872">
    <property type="term" value="F:metal ion binding"/>
    <property type="evidence" value="ECO:0007669"/>
    <property type="project" value="UniProtKB-UniRule"/>
</dbReference>
<comment type="similarity">
    <text evidence="1 7">Belongs to the peptidase M3 family.</text>
</comment>
<dbReference type="PANTHER" id="PTHR11804">
    <property type="entry name" value="PROTEASE M3 THIMET OLIGOPEPTIDASE-RELATED"/>
    <property type="match status" value="1"/>
</dbReference>
<dbReference type="GO" id="GO:0004222">
    <property type="term" value="F:metalloendopeptidase activity"/>
    <property type="evidence" value="ECO:0007669"/>
    <property type="project" value="InterPro"/>
</dbReference>
<dbReference type="OrthoDB" id="534666at2759"/>
<keyword evidence="4 7" id="KW-0378">Hydrolase</keyword>
<feature type="domain" description="Peptidase M3A/M3B catalytic" evidence="8">
    <location>
        <begin position="2"/>
        <end position="129"/>
    </location>
</feature>
<comment type="caution">
    <text evidence="9">The sequence shown here is derived from an EMBL/GenBank/DDBJ whole genome shotgun (WGS) entry which is preliminary data.</text>
</comment>
<evidence type="ECO:0000313" key="9">
    <source>
        <dbReference type="EMBL" id="PNP51059.1"/>
    </source>
</evidence>
<evidence type="ECO:0000256" key="1">
    <source>
        <dbReference type="ARBA" id="ARBA00006040"/>
    </source>
</evidence>
<keyword evidence="5 7" id="KW-0862">Zinc</keyword>
<dbReference type="GO" id="GO:0006508">
    <property type="term" value="P:proteolysis"/>
    <property type="evidence" value="ECO:0007669"/>
    <property type="project" value="UniProtKB-KW"/>
</dbReference>
<comment type="cofactor">
    <cofactor evidence="7">
        <name>Zn(2+)</name>
        <dbReference type="ChEBI" id="CHEBI:29105"/>
    </cofactor>
    <text evidence="7">Binds 1 zinc ion.</text>
</comment>
<dbReference type="Proteomes" id="UP000236290">
    <property type="component" value="Unassembled WGS sequence"/>
</dbReference>
<dbReference type="AlphaFoldDB" id="A0A2K0TZU9"/>
<protein>
    <recommendedName>
        <fullName evidence="8">Peptidase M3A/M3B catalytic domain-containing protein</fullName>
    </recommendedName>
</protein>
<dbReference type="SUPFAM" id="SSF55486">
    <property type="entry name" value="Metalloproteases ('zincins'), catalytic domain"/>
    <property type="match status" value="1"/>
</dbReference>
<evidence type="ECO:0000313" key="10">
    <source>
        <dbReference type="Proteomes" id="UP000236290"/>
    </source>
</evidence>
<dbReference type="Pfam" id="PF01432">
    <property type="entry name" value="Peptidase_M3"/>
    <property type="match status" value="1"/>
</dbReference>
<keyword evidence="2 7" id="KW-0645">Protease</keyword>
<sequence length="131" mass="15067">MLDMLDHQITSDTEAEKWELAVKWNQLRREFLPLDGGEAVNGDWAWGHDYANFGHFVDNYDAGYYSYIFSLVYTADVFNATFKLDPEDTANGRRYRHAVLAKGPSEDEMTILTQFLGRGLDVYAFSQELNP</sequence>
<evidence type="ECO:0000256" key="5">
    <source>
        <dbReference type="ARBA" id="ARBA00022833"/>
    </source>
</evidence>
<evidence type="ECO:0000256" key="6">
    <source>
        <dbReference type="ARBA" id="ARBA00023049"/>
    </source>
</evidence>
<keyword evidence="3 7" id="KW-0479">Metal-binding</keyword>
<evidence type="ECO:0000256" key="7">
    <source>
        <dbReference type="RuleBase" id="RU003435"/>
    </source>
</evidence>
<dbReference type="EMBL" id="MTYI01000139">
    <property type="protein sequence ID" value="PNP51059.1"/>
    <property type="molecule type" value="Genomic_DNA"/>
</dbReference>
<evidence type="ECO:0000259" key="8">
    <source>
        <dbReference type="Pfam" id="PF01432"/>
    </source>
</evidence>
<dbReference type="PANTHER" id="PTHR11804:SF84">
    <property type="entry name" value="SACCHAROLYSIN"/>
    <property type="match status" value="1"/>
</dbReference>
<name>A0A2K0TZU9_TRIHA</name>
<dbReference type="InterPro" id="IPR045090">
    <property type="entry name" value="Pept_M3A_M3B"/>
</dbReference>
<evidence type="ECO:0000256" key="2">
    <source>
        <dbReference type="ARBA" id="ARBA00022670"/>
    </source>
</evidence>
<organism evidence="9 10">
    <name type="scientific">Trichoderma harzianum</name>
    <name type="common">Hypocrea lixii</name>
    <dbReference type="NCBI Taxonomy" id="5544"/>
    <lineage>
        <taxon>Eukaryota</taxon>
        <taxon>Fungi</taxon>
        <taxon>Dikarya</taxon>
        <taxon>Ascomycota</taxon>
        <taxon>Pezizomycotina</taxon>
        <taxon>Sordariomycetes</taxon>
        <taxon>Hypocreomycetidae</taxon>
        <taxon>Hypocreales</taxon>
        <taxon>Hypocreaceae</taxon>
        <taxon>Trichoderma</taxon>
    </lineage>
</organism>
<dbReference type="InterPro" id="IPR024077">
    <property type="entry name" value="Neurolysin/TOP_dom2"/>
</dbReference>
<proteinExistence type="inferred from homology"/>
<dbReference type="GO" id="GO:0005758">
    <property type="term" value="C:mitochondrial intermembrane space"/>
    <property type="evidence" value="ECO:0007669"/>
    <property type="project" value="TreeGrafter"/>
</dbReference>
<gene>
    <name evidence="9" type="ORF">THARTR1_08287</name>
</gene>
<evidence type="ECO:0000256" key="3">
    <source>
        <dbReference type="ARBA" id="ARBA00022723"/>
    </source>
</evidence>
<dbReference type="Gene3D" id="1.10.1370.10">
    <property type="entry name" value="Neurolysin, domain 3"/>
    <property type="match status" value="1"/>
</dbReference>
<accession>A0A2K0TZU9</accession>
<dbReference type="InterPro" id="IPR001567">
    <property type="entry name" value="Pept_M3A_M3B_dom"/>
</dbReference>
<evidence type="ECO:0000256" key="4">
    <source>
        <dbReference type="ARBA" id="ARBA00022801"/>
    </source>
</evidence>
<keyword evidence="6 7" id="KW-0482">Metalloprotease</keyword>
<dbReference type="GO" id="GO:0006518">
    <property type="term" value="P:peptide metabolic process"/>
    <property type="evidence" value="ECO:0007669"/>
    <property type="project" value="TreeGrafter"/>
</dbReference>